<dbReference type="PANTHER" id="PTHR24002:SF3">
    <property type="entry name" value="SOLUTE CARRIER FAMILY 22 MEMBER 18"/>
    <property type="match status" value="1"/>
</dbReference>
<dbReference type="PRINTS" id="PR01035">
    <property type="entry name" value="TCRTETA"/>
</dbReference>
<dbReference type="InterPro" id="IPR001958">
    <property type="entry name" value="Tet-R_TetA/multi-R_MdtG-like"/>
</dbReference>
<feature type="transmembrane region" description="Helical" evidence="5">
    <location>
        <begin position="20"/>
        <end position="39"/>
    </location>
</feature>
<dbReference type="GO" id="GO:0016020">
    <property type="term" value="C:membrane"/>
    <property type="evidence" value="ECO:0007669"/>
    <property type="project" value="UniProtKB-SubCell"/>
</dbReference>
<dbReference type="GO" id="GO:0005635">
    <property type="term" value="C:nuclear envelope"/>
    <property type="evidence" value="ECO:0007669"/>
    <property type="project" value="TreeGrafter"/>
</dbReference>
<keyword evidence="3 5" id="KW-1133">Transmembrane helix</keyword>
<dbReference type="CDD" id="cd17390">
    <property type="entry name" value="MFS_MFSD9"/>
    <property type="match status" value="1"/>
</dbReference>
<dbReference type="Pfam" id="PF07690">
    <property type="entry name" value="MFS_1"/>
    <property type="match status" value="1"/>
</dbReference>
<reference evidence="7" key="1">
    <citation type="submission" date="2013-12" db="EMBL/GenBank/DDBJ databases">
        <title>The Genome Sequence of Aphanomyces invadans NJM9701.</title>
        <authorList>
            <consortium name="The Broad Institute Genomics Platform"/>
            <person name="Russ C."/>
            <person name="Tyler B."/>
            <person name="van West P."/>
            <person name="Dieguez-Uribeondo J."/>
            <person name="Young S.K."/>
            <person name="Zeng Q."/>
            <person name="Gargeya S."/>
            <person name="Fitzgerald M."/>
            <person name="Abouelleil A."/>
            <person name="Alvarado L."/>
            <person name="Chapman S.B."/>
            <person name="Gainer-Dewar J."/>
            <person name="Goldberg J."/>
            <person name="Griggs A."/>
            <person name="Gujja S."/>
            <person name="Hansen M."/>
            <person name="Howarth C."/>
            <person name="Imamovic A."/>
            <person name="Ireland A."/>
            <person name="Larimer J."/>
            <person name="McCowan C."/>
            <person name="Murphy C."/>
            <person name="Pearson M."/>
            <person name="Poon T.W."/>
            <person name="Priest M."/>
            <person name="Roberts A."/>
            <person name="Saif S."/>
            <person name="Shea T."/>
            <person name="Sykes S."/>
            <person name="Wortman J."/>
            <person name="Nusbaum C."/>
            <person name="Birren B."/>
        </authorList>
    </citation>
    <scope>NUCLEOTIDE SEQUENCE [LARGE SCALE GENOMIC DNA]</scope>
    <source>
        <strain evidence="7">NJM9701</strain>
    </source>
</reference>
<feature type="transmembrane region" description="Helical" evidence="5">
    <location>
        <begin position="51"/>
        <end position="70"/>
    </location>
</feature>
<dbReference type="RefSeq" id="XP_008870974.1">
    <property type="nucleotide sequence ID" value="XM_008872752.1"/>
</dbReference>
<feature type="domain" description="Major facilitator superfamily (MFS) profile" evidence="6">
    <location>
        <begin position="17"/>
        <end position="432"/>
    </location>
</feature>
<dbReference type="InterPro" id="IPR011701">
    <property type="entry name" value="MFS"/>
</dbReference>
<dbReference type="PANTHER" id="PTHR24002">
    <property type="entry name" value="SOLUTE CARRIER FAMILY 22 MEMBER 18"/>
    <property type="match status" value="1"/>
</dbReference>
<proteinExistence type="predicted"/>
<dbReference type="OrthoDB" id="10262656at2759"/>
<dbReference type="SUPFAM" id="SSF103473">
    <property type="entry name" value="MFS general substrate transporter"/>
    <property type="match status" value="1"/>
</dbReference>
<gene>
    <name evidence="7" type="ORF">H310_07365</name>
</gene>
<evidence type="ECO:0000256" key="1">
    <source>
        <dbReference type="ARBA" id="ARBA00004141"/>
    </source>
</evidence>
<dbReference type="PROSITE" id="PS50850">
    <property type="entry name" value="MFS"/>
    <property type="match status" value="1"/>
</dbReference>
<dbReference type="GeneID" id="20084415"/>
<feature type="transmembrane region" description="Helical" evidence="5">
    <location>
        <begin position="400"/>
        <end position="426"/>
    </location>
</feature>
<feature type="transmembrane region" description="Helical" evidence="5">
    <location>
        <begin position="327"/>
        <end position="350"/>
    </location>
</feature>
<organism evidence="7">
    <name type="scientific">Aphanomyces invadans</name>
    <dbReference type="NCBI Taxonomy" id="157072"/>
    <lineage>
        <taxon>Eukaryota</taxon>
        <taxon>Sar</taxon>
        <taxon>Stramenopiles</taxon>
        <taxon>Oomycota</taxon>
        <taxon>Saprolegniomycetes</taxon>
        <taxon>Saprolegniales</taxon>
        <taxon>Verrucalvaceae</taxon>
        <taxon>Aphanomyces</taxon>
    </lineage>
</organism>
<dbReference type="eggNOG" id="KOG2615">
    <property type="taxonomic scope" value="Eukaryota"/>
</dbReference>
<dbReference type="Gene3D" id="1.20.1250.20">
    <property type="entry name" value="MFS general substrate transporter like domains"/>
    <property type="match status" value="1"/>
</dbReference>
<dbReference type="EMBL" id="KI913964">
    <property type="protein sequence ID" value="ETW00839.1"/>
    <property type="molecule type" value="Genomic_DNA"/>
</dbReference>
<name>A0A024U3L4_9STRA</name>
<feature type="transmembrane region" description="Helical" evidence="5">
    <location>
        <begin position="82"/>
        <end position="109"/>
    </location>
</feature>
<dbReference type="InterPro" id="IPR020846">
    <property type="entry name" value="MFS_dom"/>
</dbReference>
<evidence type="ECO:0000256" key="5">
    <source>
        <dbReference type="SAM" id="Phobius"/>
    </source>
</evidence>
<feature type="transmembrane region" description="Helical" evidence="5">
    <location>
        <begin position="171"/>
        <end position="191"/>
    </location>
</feature>
<keyword evidence="4 5" id="KW-0472">Membrane</keyword>
<dbReference type="AlphaFoldDB" id="A0A024U3L4"/>
<feature type="transmembrane region" description="Helical" evidence="5">
    <location>
        <begin position="291"/>
        <end position="315"/>
    </location>
</feature>
<sequence>MTVMPPNSSLAAPALAPVKVLYLISFLDLFSVSLIVPSLPSYVKSLGGDAVSIGYISSLYGAIQMVSAPLAGVLSDIFDRRLVLLIGIAGSAVGYVILGFSMTLSMVVFSRVPCGVFKHTLSTVRLAVADQTSTKTRADALGKINAYSSFGFIFGPLVGGILGAYSNGFNYTALLTAAVFIVNYALVFLYVPPAKPMVVASREIQCDDPTDIDPMLLDADRDAPPVAHNISSIAVAVVDKLSDYKDILKLSPIARSLLSVRLLMAASAILFRSHFMLLLEEKYGASSTTRGYILSYMGGLAASSGLVVGRLVNLVQSETLLVQGASIVYVLSFLGIAMATSLPMVLALQAPQVIAISVLRACSVSLQTSAVAPESLGGIMGVSDSLTALARTAGPLLSGYLYVISSAGPAYGATALALASCVLFYATMVRTPHHTIPSVGQHHLE</sequence>
<dbReference type="InterPro" id="IPR036259">
    <property type="entry name" value="MFS_trans_sf"/>
</dbReference>
<evidence type="ECO:0000256" key="4">
    <source>
        <dbReference type="ARBA" id="ARBA00023136"/>
    </source>
</evidence>
<accession>A0A024U3L4</accession>
<evidence type="ECO:0000256" key="3">
    <source>
        <dbReference type="ARBA" id="ARBA00022989"/>
    </source>
</evidence>
<dbReference type="VEuPathDB" id="FungiDB:H310_07365"/>
<keyword evidence="2 5" id="KW-0812">Transmembrane</keyword>
<evidence type="ECO:0000256" key="2">
    <source>
        <dbReference type="ARBA" id="ARBA00022692"/>
    </source>
</evidence>
<protein>
    <recommendedName>
        <fullName evidence="6">Major facilitator superfamily (MFS) profile domain-containing protein</fullName>
    </recommendedName>
</protein>
<dbReference type="GO" id="GO:0022857">
    <property type="term" value="F:transmembrane transporter activity"/>
    <property type="evidence" value="ECO:0007669"/>
    <property type="project" value="InterPro"/>
</dbReference>
<feature type="transmembrane region" description="Helical" evidence="5">
    <location>
        <begin position="144"/>
        <end position="165"/>
    </location>
</feature>
<evidence type="ECO:0000313" key="7">
    <source>
        <dbReference type="EMBL" id="ETW00839.1"/>
    </source>
</evidence>
<comment type="subcellular location">
    <subcellularLocation>
        <location evidence="1">Membrane</location>
        <topology evidence="1">Multi-pass membrane protein</topology>
    </subcellularLocation>
</comment>
<evidence type="ECO:0000259" key="6">
    <source>
        <dbReference type="PROSITE" id="PS50850"/>
    </source>
</evidence>